<keyword evidence="2" id="KW-1185">Reference proteome</keyword>
<organism evidence="1 2">
    <name type="scientific">Solanum commersonii</name>
    <name type="common">Commerson's wild potato</name>
    <name type="synonym">Commerson's nightshade</name>
    <dbReference type="NCBI Taxonomy" id="4109"/>
    <lineage>
        <taxon>Eukaryota</taxon>
        <taxon>Viridiplantae</taxon>
        <taxon>Streptophyta</taxon>
        <taxon>Embryophyta</taxon>
        <taxon>Tracheophyta</taxon>
        <taxon>Spermatophyta</taxon>
        <taxon>Magnoliopsida</taxon>
        <taxon>eudicotyledons</taxon>
        <taxon>Gunneridae</taxon>
        <taxon>Pentapetalae</taxon>
        <taxon>asterids</taxon>
        <taxon>lamiids</taxon>
        <taxon>Solanales</taxon>
        <taxon>Solanaceae</taxon>
        <taxon>Solanoideae</taxon>
        <taxon>Solaneae</taxon>
        <taxon>Solanum</taxon>
    </lineage>
</organism>
<protein>
    <submittedName>
        <fullName evidence="1">Uncharacterized protein</fullName>
    </submittedName>
</protein>
<accession>A0A9J6A3L5</accession>
<comment type="caution">
    <text evidence="1">The sequence shown here is derived from an EMBL/GenBank/DDBJ whole genome shotgun (WGS) entry which is preliminary data.</text>
</comment>
<name>A0A9J6A3L5_SOLCO</name>
<evidence type="ECO:0000313" key="1">
    <source>
        <dbReference type="EMBL" id="KAG5619129.1"/>
    </source>
</evidence>
<evidence type="ECO:0000313" key="2">
    <source>
        <dbReference type="Proteomes" id="UP000824120"/>
    </source>
</evidence>
<gene>
    <name evidence="1" type="ORF">H5410_018953</name>
</gene>
<reference evidence="1 2" key="1">
    <citation type="submission" date="2020-09" db="EMBL/GenBank/DDBJ databases">
        <title>De no assembly of potato wild relative species, Solanum commersonii.</title>
        <authorList>
            <person name="Cho K."/>
        </authorList>
    </citation>
    <scope>NUCLEOTIDE SEQUENCE [LARGE SCALE GENOMIC DNA]</scope>
    <source>
        <strain evidence="1">LZ3.2</strain>
        <tissue evidence="1">Leaf</tissue>
    </source>
</reference>
<dbReference type="OrthoDB" id="1313507at2759"/>
<sequence length="371" mass="43324">MEDMNVDLLFHHGGKWTLKPHLLYDERYVHSLRAFNSNHLNLIDIKEVFENNLGFVLVKQVLVKGPSGNLFLVQDSDGIRILQELLTAFRVVHYDFDELELIKMQKNKEVNANLSPVYKLQTFKQEHNCEEALHNPRATTNTLSHYFKSKVQNNPKYALKDMKQDLMDNFNLNTNDSKLKRDKRMALQKMQGKMKKLMWWAAWCTYEEDFKDQLNALGALSRKATKDLIIISSILDSWILVPRGKPILKMLEEIRVKLMNKLRKKEKRRKHGTFITNTVLSVWNYSLPTVRLPTYASLSLIGTWASEEGCISSLKRKRGRTEEEEQDEEVFDVNSSAPQLTLEGFESDISAPRQRQYEPFVLLRELESDLF</sequence>
<proteinExistence type="predicted"/>
<dbReference type="AlphaFoldDB" id="A0A9J6A3L5"/>
<dbReference type="Proteomes" id="UP000824120">
    <property type="component" value="Chromosome 3"/>
</dbReference>
<dbReference type="EMBL" id="JACXVP010000003">
    <property type="protein sequence ID" value="KAG5619129.1"/>
    <property type="molecule type" value="Genomic_DNA"/>
</dbReference>